<dbReference type="AlphaFoldDB" id="B2J5M1"/>
<proteinExistence type="predicted"/>
<evidence type="ECO:0000313" key="1">
    <source>
        <dbReference type="EMBL" id="ACC83753.1"/>
    </source>
</evidence>
<keyword evidence="2" id="KW-1185">Reference proteome</keyword>
<dbReference type="KEGG" id="npu:Npun_F5446"/>
<dbReference type="eggNOG" id="ENOG5032TVU">
    <property type="taxonomic scope" value="Bacteria"/>
</dbReference>
<evidence type="ECO:0000313" key="2">
    <source>
        <dbReference type="Proteomes" id="UP000001191"/>
    </source>
</evidence>
<gene>
    <name evidence="1" type="ordered locus">Npun_F5446</name>
</gene>
<sequence>MGIDPSNFHKYNVIDTCAIWNILSSQLLYTTANNAGCLFSCTYFVYYECLYKPRTNPKQAEIELQNRFRQEYENGKFKYYHLTIEDLQDVEVLQGRKKKDKGELASIAFAKKTRQAFLTDDTGARKQAAKSMNSKMVQTTPHLLAWLIFINYLSDSDLQPIICEHKKSDRPLEKHFLDAYKIVLEYRLIALSPKITE</sequence>
<dbReference type="EnsemblBacteria" id="ACC83753">
    <property type="protein sequence ID" value="ACC83753"/>
    <property type="gene ID" value="Npun_F5446"/>
</dbReference>
<name>B2J5M1_NOSP7</name>
<organism evidence="1 2">
    <name type="scientific">Nostoc punctiforme (strain ATCC 29133 / PCC 73102)</name>
    <dbReference type="NCBI Taxonomy" id="63737"/>
    <lineage>
        <taxon>Bacteria</taxon>
        <taxon>Bacillati</taxon>
        <taxon>Cyanobacteriota</taxon>
        <taxon>Cyanophyceae</taxon>
        <taxon>Nostocales</taxon>
        <taxon>Nostocaceae</taxon>
        <taxon>Nostoc</taxon>
    </lineage>
</organism>
<dbReference type="HOGENOM" id="CLU_1419383_0_0_3"/>
<reference evidence="2" key="1">
    <citation type="submission" date="2008-04" db="EMBL/GenBank/DDBJ databases">
        <title>Complete sequence of chromosome of Nostoc punctiforme ATCC 29133.</title>
        <authorList>
            <consortium name="US DOE Joint Genome Institute"/>
            <person name="Copeland A."/>
            <person name="Lucas S."/>
            <person name="Lapidus A."/>
            <person name="Glavina del Rio T."/>
            <person name="Dalin E."/>
            <person name="Tice H."/>
            <person name="Pitluck S."/>
            <person name="Chain P."/>
            <person name="Malfatti S."/>
            <person name="Shin M."/>
            <person name="Vergez L."/>
            <person name="Schmutz J."/>
            <person name="Larimer F."/>
            <person name="Land M."/>
            <person name="Hauser L."/>
            <person name="Kyrpides N."/>
            <person name="Kim E."/>
            <person name="Meeks J.C."/>
            <person name="Elhai J."/>
            <person name="Campbell E.L."/>
            <person name="Thiel T."/>
            <person name="Longmire J."/>
            <person name="Potts M."/>
            <person name="Atlas R."/>
        </authorList>
    </citation>
    <scope>NUCLEOTIDE SEQUENCE [LARGE SCALE GENOMIC DNA]</scope>
    <source>
        <strain evidence="2">ATCC 29133 / PCC 73102</strain>
    </source>
</reference>
<evidence type="ECO:0008006" key="3">
    <source>
        <dbReference type="Google" id="ProtNLM"/>
    </source>
</evidence>
<dbReference type="Proteomes" id="UP000001191">
    <property type="component" value="Chromosome"/>
</dbReference>
<protein>
    <recommendedName>
        <fullName evidence="3">PIN domain-containing protein</fullName>
    </recommendedName>
</protein>
<dbReference type="STRING" id="63737.Npun_F5446"/>
<accession>B2J5M1</accession>
<dbReference type="EMBL" id="CP001037">
    <property type="protein sequence ID" value="ACC83753.1"/>
    <property type="molecule type" value="Genomic_DNA"/>
</dbReference>
<reference evidence="1 2" key="2">
    <citation type="journal article" date="2013" name="Plant Physiol.">
        <title>A Nostoc punctiforme Sugar Transporter Necessary to Establish a Cyanobacterium-Plant Symbiosis.</title>
        <authorList>
            <person name="Ekman M."/>
            <person name="Picossi S."/>
            <person name="Campbell E.L."/>
            <person name="Meeks J.C."/>
            <person name="Flores E."/>
        </authorList>
    </citation>
    <scope>NUCLEOTIDE SEQUENCE [LARGE SCALE GENOMIC DNA]</scope>
    <source>
        <strain evidence="2">ATCC 29133 / PCC 73102</strain>
    </source>
</reference>
<dbReference type="OrthoDB" id="581665at2"/>
<dbReference type="RefSeq" id="WP_012411699.1">
    <property type="nucleotide sequence ID" value="NC_010628.1"/>
</dbReference>